<evidence type="ECO:0000313" key="4">
    <source>
        <dbReference type="Proteomes" id="UP000186136"/>
    </source>
</evidence>
<dbReference type="SMART" id="SM00513">
    <property type="entry name" value="SAP"/>
    <property type="match status" value="1"/>
</dbReference>
<dbReference type="OrthoDB" id="3993201at2759"/>
<name>A0A1Q2YM90_9ASCO</name>
<dbReference type="EMBL" id="BDGI01000191">
    <property type="protein sequence ID" value="GAV30591.1"/>
    <property type="molecule type" value="Genomic_DNA"/>
</dbReference>
<gene>
    <name evidence="3" type="ORF">PMKS-004105</name>
</gene>
<dbReference type="PROSITE" id="PS50800">
    <property type="entry name" value="SAP"/>
    <property type="match status" value="1"/>
</dbReference>
<feature type="domain" description="SAP" evidence="2">
    <location>
        <begin position="70"/>
        <end position="104"/>
    </location>
</feature>
<accession>A0A1Q2YM90</accession>
<dbReference type="AlphaFoldDB" id="A0A1Q2YM90"/>
<evidence type="ECO:0000259" key="2">
    <source>
        <dbReference type="PROSITE" id="PS50800"/>
    </source>
</evidence>
<comment type="caution">
    <text evidence="3">The sequence shown here is derived from an EMBL/GenBank/DDBJ whole genome shotgun (WGS) entry which is preliminary data.</text>
</comment>
<proteinExistence type="predicted"/>
<dbReference type="Proteomes" id="UP000186136">
    <property type="component" value="Unassembled WGS sequence"/>
</dbReference>
<evidence type="ECO:0000313" key="3">
    <source>
        <dbReference type="EMBL" id="GAV30591.1"/>
    </source>
</evidence>
<keyword evidence="4" id="KW-1185">Reference proteome</keyword>
<dbReference type="InterPro" id="IPR003034">
    <property type="entry name" value="SAP_dom"/>
</dbReference>
<protein>
    <recommendedName>
        <fullName evidence="2">SAP domain-containing protein</fullName>
    </recommendedName>
</protein>
<dbReference type="Pfam" id="PF02037">
    <property type="entry name" value="SAP"/>
    <property type="match status" value="1"/>
</dbReference>
<feature type="compositionally biased region" description="Basic and acidic residues" evidence="1">
    <location>
        <begin position="238"/>
        <end position="249"/>
    </location>
</feature>
<sequence>MLRTVRSLPSLRLLYQQEAATLKGQVQAKSTYSYTCGELFQPSTTAIRNVHQTAKKETILLDSSSEKSRYTTMNLQGLKMECKKRGLKVSGRKLDLVQRLVSQDQLGAENSRSFTNISSNNANTLNSSNPKFSLLDKQIKESKIAEAIRYQKKHELSASHKNLNDSKEVKNNLLKNSSLTNSGIQSIKLSAETGKTRVQDGKTSEKSKYKEDRKLAYNKLSSCKTNERKGAQLKLQAQKRDAEKKAFELRKRRLQR</sequence>
<organism evidence="3 4">
    <name type="scientific">Pichia membranifaciens</name>
    <dbReference type="NCBI Taxonomy" id="4926"/>
    <lineage>
        <taxon>Eukaryota</taxon>
        <taxon>Fungi</taxon>
        <taxon>Dikarya</taxon>
        <taxon>Ascomycota</taxon>
        <taxon>Saccharomycotina</taxon>
        <taxon>Pichiomycetes</taxon>
        <taxon>Pichiales</taxon>
        <taxon>Pichiaceae</taxon>
        <taxon>Pichia</taxon>
    </lineage>
</organism>
<dbReference type="Gene3D" id="1.10.720.30">
    <property type="entry name" value="SAP domain"/>
    <property type="match status" value="1"/>
</dbReference>
<dbReference type="SUPFAM" id="SSF68906">
    <property type="entry name" value="SAP domain"/>
    <property type="match status" value="1"/>
</dbReference>
<feature type="region of interest" description="Disordered" evidence="1">
    <location>
        <begin position="231"/>
        <end position="256"/>
    </location>
</feature>
<dbReference type="InterPro" id="IPR036361">
    <property type="entry name" value="SAP_dom_sf"/>
</dbReference>
<evidence type="ECO:0000256" key="1">
    <source>
        <dbReference type="SAM" id="MobiDB-lite"/>
    </source>
</evidence>
<reference evidence="3 4" key="1">
    <citation type="submission" date="2016-08" db="EMBL/GenBank/DDBJ databases">
        <title>Whole genome shotgun sequence of Pichia membranifaciens KS47-1.</title>
        <authorList>
            <person name="Konishi M."/>
            <person name="Ishida M."/>
            <person name="Arakawa T."/>
            <person name="Kato Y."/>
            <person name="Horiuchi J."/>
        </authorList>
    </citation>
    <scope>NUCLEOTIDE SEQUENCE [LARGE SCALE GENOMIC DNA]</scope>
    <source>
        <strain evidence="3 4">KS47-1</strain>
    </source>
</reference>